<evidence type="ECO:0000313" key="2">
    <source>
        <dbReference type="Proteomes" id="UP000271162"/>
    </source>
</evidence>
<keyword evidence="2" id="KW-1185">Reference proteome</keyword>
<accession>A0A0N4YTB6</accession>
<dbReference type="AlphaFoldDB" id="A0A0N4YTB6"/>
<dbReference type="Proteomes" id="UP000271162">
    <property type="component" value="Unassembled WGS sequence"/>
</dbReference>
<proteinExistence type="predicted"/>
<dbReference type="STRING" id="27835.A0A0N4YTB6"/>
<evidence type="ECO:0000313" key="3">
    <source>
        <dbReference type="WBParaSite" id="NBR_0002048801-mRNA-1"/>
    </source>
</evidence>
<reference evidence="1 2" key="2">
    <citation type="submission" date="2018-11" db="EMBL/GenBank/DDBJ databases">
        <authorList>
            <consortium name="Pathogen Informatics"/>
        </authorList>
    </citation>
    <scope>NUCLEOTIDE SEQUENCE [LARGE SCALE GENOMIC DNA]</scope>
</reference>
<reference evidence="3" key="1">
    <citation type="submission" date="2017-02" db="UniProtKB">
        <authorList>
            <consortium name="WormBaseParasite"/>
        </authorList>
    </citation>
    <scope>IDENTIFICATION</scope>
</reference>
<dbReference type="WBParaSite" id="NBR_0002048801-mRNA-1">
    <property type="protein sequence ID" value="NBR_0002048801-mRNA-1"/>
    <property type="gene ID" value="NBR_0002048801"/>
</dbReference>
<evidence type="ECO:0000313" key="1">
    <source>
        <dbReference type="EMBL" id="VDL84226.1"/>
    </source>
</evidence>
<protein>
    <submittedName>
        <fullName evidence="1 3">Uncharacterized protein</fullName>
    </submittedName>
</protein>
<sequence>MQCIVPDQYAVNILSETSGFNRDHVSVKDFVWVYSVGPTARARAAPCEVLEGAHRMRSTAFYVTIPLYFRATEYTFVTPPKDKRATLGIILKVRRRGHDSDHVNNIRVTLKGYHEAVTVSSKPCDFPTATAGPDQRLFGDMRHNSSTASRISAAPASKAAQSYLVNAIRIAVPAFSYETLTPSASTAYRKLRKIGSGIVEGSSVTTEGGSASHGQALQLFLCSIVVYEPSQRR</sequence>
<dbReference type="EMBL" id="UYSL01025188">
    <property type="protein sequence ID" value="VDL84226.1"/>
    <property type="molecule type" value="Genomic_DNA"/>
</dbReference>
<gene>
    <name evidence="1" type="ORF">NBR_LOCUS20489</name>
</gene>
<name>A0A0N4YTB6_NIPBR</name>
<organism evidence="3">
    <name type="scientific">Nippostrongylus brasiliensis</name>
    <name type="common">Rat hookworm</name>
    <dbReference type="NCBI Taxonomy" id="27835"/>
    <lineage>
        <taxon>Eukaryota</taxon>
        <taxon>Metazoa</taxon>
        <taxon>Ecdysozoa</taxon>
        <taxon>Nematoda</taxon>
        <taxon>Chromadorea</taxon>
        <taxon>Rhabditida</taxon>
        <taxon>Rhabditina</taxon>
        <taxon>Rhabditomorpha</taxon>
        <taxon>Strongyloidea</taxon>
        <taxon>Heligmosomidae</taxon>
        <taxon>Nippostrongylus</taxon>
    </lineage>
</organism>